<keyword evidence="1" id="KW-0732">Signal</keyword>
<feature type="chain" id="PRO_5019371110" evidence="1">
    <location>
        <begin position="25"/>
        <end position="103"/>
    </location>
</feature>
<gene>
    <name evidence="2" type="ORF">D3872_21950</name>
</gene>
<name>A0A418XDT9_9BURK</name>
<comment type="caution">
    <text evidence="2">The sequence shown here is derived from an EMBL/GenBank/DDBJ whole genome shotgun (WGS) entry which is preliminary data.</text>
</comment>
<sequence length="103" mass="10699">MAHALSFAFGAAALTIGAMQPAMAQSNTTGNIVGRVEAPAGASVVLRNVDTGLKRTVTPEADGRYLVTALPVGRYKVELMRGNSVVDSTEVEVIIARASTRPS</sequence>
<keyword evidence="3" id="KW-1185">Reference proteome</keyword>
<dbReference type="Gene3D" id="2.60.40.1120">
    <property type="entry name" value="Carboxypeptidase-like, regulatory domain"/>
    <property type="match status" value="1"/>
</dbReference>
<protein>
    <submittedName>
        <fullName evidence="2">Carboxypeptidase regulatory-like domain-containing protein</fullName>
    </submittedName>
</protein>
<accession>A0A418XDT9</accession>
<dbReference type="EMBL" id="QYUP01000161">
    <property type="protein sequence ID" value="RJG10665.1"/>
    <property type="molecule type" value="Genomic_DNA"/>
</dbReference>
<dbReference type="SUPFAM" id="SSF49452">
    <property type="entry name" value="Starch-binding domain-like"/>
    <property type="match status" value="1"/>
</dbReference>
<feature type="signal peptide" evidence="1">
    <location>
        <begin position="1"/>
        <end position="24"/>
    </location>
</feature>
<organism evidence="2 3">
    <name type="scientific">Massilia cavernae</name>
    <dbReference type="NCBI Taxonomy" id="2320864"/>
    <lineage>
        <taxon>Bacteria</taxon>
        <taxon>Pseudomonadati</taxon>
        <taxon>Pseudomonadota</taxon>
        <taxon>Betaproteobacteria</taxon>
        <taxon>Burkholderiales</taxon>
        <taxon>Oxalobacteraceae</taxon>
        <taxon>Telluria group</taxon>
        <taxon>Massilia</taxon>
    </lineage>
</organism>
<dbReference type="GO" id="GO:0004180">
    <property type="term" value="F:carboxypeptidase activity"/>
    <property type="evidence" value="ECO:0007669"/>
    <property type="project" value="UniProtKB-KW"/>
</dbReference>
<reference evidence="2 3" key="1">
    <citation type="submission" date="2018-09" db="EMBL/GenBank/DDBJ databases">
        <authorList>
            <person name="Zhu H."/>
        </authorList>
    </citation>
    <scope>NUCLEOTIDE SEQUENCE [LARGE SCALE GENOMIC DNA]</scope>
    <source>
        <strain evidence="2 3">K1S02-61</strain>
    </source>
</reference>
<dbReference type="Pfam" id="PF13620">
    <property type="entry name" value="CarboxypepD_reg"/>
    <property type="match status" value="1"/>
</dbReference>
<keyword evidence="2" id="KW-0378">Hydrolase</keyword>
<evidence type="ECO:0000313" key="2">
    <source>
        <dbReference type="EMBL" id="RJG10665.1"/>
    </source>
</evidence>
<proteinExistence type="predicted"/>
<dbReference type="Proteomes" id="UP000284006">
    <property type="component" value="Unassembled WGS sequence"/>
</dbReference>
<dbReference type="AlphaFoldDB" id="A0A418XDT9"/>
<feature type="non-terminal residue" evidence="2">
    <location>
        <position position="103"/>
    </location>
</feature>
<keyword evidence="2" id="KW-0645">Protease</keyword>
<dbReference type="InterPro" id="IPR013784">
    <property type="entry name" value="Carb-bd-like_fold"/>
</dbReference>
<dbReference type="GO" id="GO:0030246">
    <property type="term" value="F:carbohydrate binding"/>
    <property type="evidence" value="ECO:0007669"/>
    <property type="project" value="InterPro"/>
</dbReference>
<keyword evidence="2" id="KW-0121">Carboxypeptidase</keyword>
<evidence type="ECO:0000256" key="1">
    <source>
        <dbReference type="SAM" id="SignalP"/>
    </source>
</evidence>
<evidence type="ECO:0000313" key="3">
    <source>
        <dbReference type="Proteomes" id="UP000284006"/>
    </source>
</evidence>